<feature type="region of interest" description="Disordered" evidence="1">
    <location>
        <begin position="26"/>
        <end position="48"/>
    </location>
</feature>
<protein>
    <submittedName>
        <fullName evidence="2">Uncharacterized protein</fullName>
    </submittedName>
</protein>
<dbReference type="Proteomes" id="UP000095023">
    <property type="component" value="Unassembled WGS sequence"/>
</dbReference>
<accession>A0A1E4T9L5</accession>
<sequence length="369" mass="41671">MRRFGTFRNLSSAMFADLFKRVQKKPQKPTLSPLSPPSTATTPRATSDDEVKSHFASVFNSLEFSAHSRVYLRSIAIENPRRAIALCQSETSLEHVLDALLYSDDPAKHLSPNTLLAIIRNRRIRSIHSLGNTILGPKVTTLVKHWSPADRSTVLVALASQYHTLDHDVQMTSKILGGENFSAVWTPYVKGGKLTSETATKLWSLLLRLGWHDKIFKLLDTIGSPESISPELEEQLRYMWNAVFLYPLSKDDQYALLSKISHVRQHNLTIIDQVLRHKNIPLQDYLPDKFLMILSVVNIYRGSEPLFANDYEVLGACVKLLADLQNDSAQYDIVYPKIKAILDRQNTSTDFNDSFSQLRLPTYSGAVST</sequence>
<organism evidence="2 3">
    <name type="scientific">Tortispora caseinolytica NRRL Y-17796</name>
    <dbReference type="NCBI Taxonomy" id="767744"/>
    <lineage>
        <taxon>Eukaryota</taxon>
        <taxon>Fungi</taxon>
        <taxon>Dikarya</taxon>
        <taxon>Ascomycota</taxon>
        <taxon>Saccharomycotina</taxon>
        <taxon>Trigonopsidomycetes</taxon>
        <taxon>Trigonopsidales</taxon>
        <taxon>Trigonopsidaceae</taxon>
        <taxon>Tortispora</taxon>
    </lineage>
</organism>
<dbReference type="EMBL" id="KV453844">
    <property type="protein sequence ID" value="ODV88403.1"/>
    <property type="molecule type" value="Genomic_DNA"/>
</dbReference>
<feature type="compositionally biased region" description="Low complexity" evidence="1">
    <location>
        <begin position="29"/>
        <end position="45"/>
    </location>
</feature>
<evidence type="ECO:0000313" key="3">
    <source>
        <dbReference type="Proteomes" id="UP000095023"/>
    </source>
</evidence>
<gene>
    <name evidence="2" type="ORF">CANCADRAFT_4539</name>
</gene>
<proteinExistence type="predicted"/>
<name>A0A1E4T9L5_9ASCO</name>
<keyword evidence="3" id="KW-1185">Reference proteome</keyword>
<evidence type="ECO:0000256" key="1">
    <source>
        <dbReference type="SAM" id="MobiDB-lite"/>
    </source>
</evidence>
<reference evidence="3" key="1">
    <citation type="submission" date="2016-02" db="EMBL/GenBank/DDBJ databases">
        <title>Comparative genomics of biotechnologically important yeasts.</title>
        <authorList>
            <consortium name="DOE Joint Genome Institute"/>
            <person name="Riley R."/>
            <person name="Haridas S."/>
            <person name="Wolfe K.H."/>
            <person name="Lopes M.R."/>
            <person name="Hittinger C.T."/>
            <person name="Goker M."/>
            <person name="Salamov A."/>
            <person name="Wisecaver J."/>
            <person name="Long T.M."/>
            <person name="Aerts A.L."/>
            <person name="Barry K."/>
            <person name="Choi C."/>
            <person name="Clum A."/>
            <person name="Coughlan A.Y."/>
            <person name="Deshpande S."/>
            <person name="Douglass A.P."/>
            <person name="Hanson S.J."/>
            <person name="Klenk H.-P."/>
            <person name="Labutti K."/>
            <person name="Lapidus A."/>
            <person name="Lindquist E."/>
            <person name="Lipzen A."/>
            <person name="Meier-Kolthoff J.P."/>
            <person name="Ohm R.A."/>
            <person name="Otillar R.P."/>
            <person name="Pangilinan J."/>
            <person name="Peng Y."/>
            <person name="Rokas A."/>
            <person name="Rosa C.A."/>
            <person name="Scheuner C."/>
            <person name="Sibirny A.A."/>
            <person name="Slot J.C."/>
            <person name="Stielow J.B."/>
            <person name="Sun H."/>
            <person name="Kurtzman C.P."/>
            <person name="Blackwell M."/>
            <person name="Jeffries T.W."/>
            <person name="Grigoriev I.V."/>
        </authorList>
    </citation>
    <scope>NUCLEOTIDE SEQUENCE [LARGE SCALE GENOMIC DNA]</scope>
    <source>
        <strain evidence="3">NRRL Y-17796</strain>
    </source>
</reference>
<dbReference type="AlphaFoldDB" id="A0A1E4T9L5"/>
<evidence type="ECO:0000313" key="2">
    <source>
        <dbReference type="EMBL" id="ODV88403.1"/>
    </source>
</evidence>